<reference evidence="1 2" key="1">
    <citation type="submission" date="2018-10" db="EMBL/GenBank/DDBJ databases">
        <title>Thermophilic Lithotrophy and Phototrophy in an Intertidal, Iron-rich, Geothermal Spring.</title>
        <authorList>
            <person name="Ward L.M."/>
            <person name="Idei A."/>
            <person name="Nakagawa M."/>
            <person name="Ueno Y."/>
            <person name="Fischer W."/>
            <person name="Mcglynn S.E."/>
        </authorList>
    </citation>
    <scope>NUCLEOTIDE SEQUENCE [LARGE SCALE GENOMIC DNA]</scope>
    <source>
        <strain evidence="1">J137</strain>
    </source>
</reference>
<evidence type="ECO:0000313" key="1">
    <source>
        <dbReference type="EMBL" id="RMD77560.1"/>
    </source>
</evidence>
<accession>A0A3M0YZF8</accession>
<name>A0A3M0YZF8_9BACT</name>
<comment type="caution">
    <text evidence="1">The sequence shown here is derived from an EMBL/GenBank/DDBJ whole genome shotgun (WGS) entry which is preliminary data.</text>
</comment>
<organism evidence="1 2">
    <name type="scientific">Candidatus Dojkabacteria bacterium</name>
    <dbReference type="NCBI Taxonomy" id="2099670"/>
    <lineage>
        <taxon>Bacteria</taxon>
        <taxon>Candidatus Dojkabacteria</taxon>
    </lineage>
</organism>
<proteinExistence type="predicted"/>
<evidence type="ECO:0000313" key="2">
    <source>
        <dbReference type="Proteomes" id="UP000269410"/>
    </source>
</evidence>
<gene>
    <name evidence="1" type="ORF">D6810_00635</name>
</gene>
<dbReference type="Proteomes" id="UP000269410">
    <property type="component" value="Unassembled WGS sequence"/>
</dbReference>
<sequence length="69" mass="8360">MKIYQTTTTLVHLLIRQCEGEEGTWLSQKSRFNSKLRLFEVWTKKFFLKPFLPGRQSSYAFIFSLKYKY</sequence>
<dbReference type="AlphaFoldDB" id="A0A3M0YZF8"/>
<protein>
    <submittedName>
        <fullName evidence="1">Uncharacterized protein</fullName>
    </submittedName>
</protein>
<dbReference type="EMBL" id="RFKV01000021">
    <property type="protein sequence ID" value="RMD77560.1"/>
    <property type="molecule type" value="Genomic_DNA"/>
</dbReference>